<dbReference type="AlphaFoldDB" id="A0A2S0P7P2"/>
<name>A0A2S0P7P2_9NEIS</name>
<dbReference type="Proteomes" id="UP000244173">
    <property type="component" value="Chromosome"/>
</dbReference>
<dbReference type="EMBL" id="CP028519">
    <property type="protein sequence ID" value="AVY93345.1"/>
    <property type="molecule type" value="Genomic_DNA"/>
</dbReference>
<dbReference type="STRING" id="1122240.GCA_000620105_00591"/>
<dbReference type="Gene3D" id="3.40.30.10">
    <property type="entry name" value="Glutaredoxin"/>
    <property type="match status" value="1"/>
</dbReference>
<organism evidence="2 3">
    <name type="scientific">Microvirgula aerodenitrificans</name>
    <dbReference type="NCBI Taxonomy" id="57480"/>
    <lineage>
        <taxon>Bacteria</taxon>
        <taxon>Pseudomonadati</taxon>
        <taxon>Pseudomonadota</taxon>
        <taxon>Betaproteobacteria</taxon>
        <taxon>Neisseriales</taxon>
        <taxon>Aquaspirillaceae</taxon>
        <taxon>Microvirgula</taxon>
    </lineage>
</organism>
<dbReference type="PANTHER" id="PTHR43110">
    <property type="entry name" value="THIOL PEROXIDASE"/>
    <property type="match status" value="1"/>
</dbReference>
<keyword evidence="1" id="KW-0676">Redox-active center</keyword>
<protein>
    <submittedName>
        <fullName evidence="2">Thiol peroxidase</fullName>
    </submittedName>
</protein>
<dbReference type="PANTHER" id="PTHR43110:SF1">
    <property type="entry name" value="THIOL PEROXIDASE"/>
    <property type="match status" value="1"/>
</dbReference>
<dbReference type="RefSeq" id="WP_107888813.1">
    <property type="nucleotide sequence ID" value="NZ_CP028519.1"/>
</dbReference>
<evidence type="ECO:0000256" key="1">
    <source>
        <dbReference type="ARBA" id="ARBA00023284"/>
    </source>
</evidence>
<accession>A0A2S0P7P2</accession>
<evidence type="ECO:0000313" key="2">
    <source>
        <dbReference type="EMBL" id="AVY93345.1"/>
    </source>
</evidence>
<evidence type="ECO:0000313" key="3">
    <source>
        <dbReference type="Proteomes" id="UP000244173"/>
    </source>
</evidence>
<sequence>MNLNLLYCRSDTVHVAGDLPQAGMQLPGFMLVNEHFNDISLESFRDRIKVIMTVLSVELEDSARLVDELVASSVPAASAPVLVAPVLIVVSADTPLTLKRVAAQRGWHGVVLLSTLRGRDFHRDYGVMVVEHPFAGLTAPAVLVADPFDVVQYSARLPDTGGSFDWSEVALALEAQPEWMTQMTLR</sequence>
<gene>
    <name evidence="2" type="ORF">DAI18_04250</name>
</gene>
<dbReference type="InterPro" id="IPR050455">
    <property type="entry name" value="Tpx_Peroxidase_subfamily"/>
</dbReference>
<proteinExistence type="predicted"/>
<dbReference type="GO" id="GO:0004601">
    <property type="term" value="F:peroxidase activity"/>
    <property type="evidence" value="ECO:0007669"/>
    <property type="project" value="UniProtKB-KW"/>
</dbReference>
<dbReference type="OrthoDB" id="9129617at2"/>
<dbReference type="InterPro" id="IPR036249">
    <property type="entry name" value="Thioredoxin-like_sf"/>
</dbReference>
<dbReference type="SUPFAM" id="SSF52833">
    <property type="entry name" value="Thioredoxin-like"/>
    <property type="match status" value="1"/>
</dbReference>
<reference evidence="2 3" key="1">
    <citation type="submission" date="2018-04" db="EMBL/GenBank/DDBJ databases">
        <title>Denitrifier Microvirgula.</title>
        <authorList>
            <person name="Anderson E."/>
            <person name="Jang J."/>
            <person name="Ishii S."/>
        </authorList>
    </citation>
    <scope>NUCLEOTIDE SEQUENCE [LARGE SCALE GENOMIC DNA]</scope>
    <source>
        <strain evidence="2 3">BE2.4</strain>
    </source>
</reference>
<keyword evidence="3" id="KW-1185">Reference proteome</keyword>
<keyword evidence="2" id="KW-0560">Oxidoreductase</keyword>
<dbReference type="KEGG" id="maer:DAI18_04250"/>
<keyword evidence="2" id="KW-0575">Peroxidase</keyword>